<feature type="domain" description="G-protein coupled receptors family 1 profile" evidence="10">
    <location>
        <begin position="45"/>
        <end position="279"/>
    </location>
</feature>
<comment type="caution">
    <text evidence="11">The sequence shown here is derived from an EMBL/GenBank/DDBJ whole genome shotgun (WGS) entry which is preliminary data.</text>
</comment>
<feature type="transmembrane region" description="Helical" evidence="9">
    <location>
        <begin position="66"/>
        <end position="87"/>
    </location>
</feature>
<evidence type="ECO:0000256" key="5">
    <source>
        <dbReference type="ARBA" id="ARBA00023136"/>
    </source>
</evidence>
<dbReference type="Gene3D" id="1.20.1070.10">
    <property type="entry name" value="Rhodopsin 7-helix transmembrane proteins"/>
    <property type="match status" value="1"/>
</dbReference>
<evidence type="ECO:0000256" key="4">
    <source>
        <dbReference type="ARBA" id="ARBA00023040"/>
    </source>
</evidence>
<evidence type="ECO:0000313" key="12">
    <source>
        <dbReference type="Proteomes" id="UP001591681"/>
    </source>
</evidence>
<evidence type="ECO:0000256" key="6">
    <source>
        <dbReference type="ARBA" id="ARBA00023170"/>
    </source>
</evidence>
<dbReference type="PRINTS" id="PR00237">
    <property type="entry name" value="GPCRRHODOPSN"/>
</dbReference>
<organism evidence="11 12">
    <name type="scientific">Coilia grayii</name>
    <name type="common">Gray's grenadier anchovy</name>
    <dbReference type="NCBI Taxonomy" id="363190"/>
    <lineage>
        <taxon>Eukaryota</taxon>
        <taxon>Metazoa</taxon>
        <taxon>Chordata</taxon>
        <taxon>Craniata</taxon>
        <taxon>Vertebrata</taxon>
        <taxon>Euteleostomi</taxon>
        <taxon>Actinopterygii</taxon>
        <taxon>Neopterygii</taxon>
        <taxon>Teleostei</taxon>
        <taxon>Clupei</taxon>
        <taxon>Clupeiformes</taxon>
        <taxon>Clupeoidei</taxon>
        <taxon>Engraulidae</taxon>
        <taxon>Coilinae</taxon>
        <taxon>Coilia</taxon>
    </lineage>
</organism>
<keyword evidence="4" id="KW-0297">G-protein coupled receptor</keyword>
<dbReference type="Pfam" id="PF00001">
    <property type="entry name" value="7tm_1"/>
    <property type="match status" value="1"/>
</dbReference>
<evidence type="ECO:0000313" key="11">
    <source>
        <dbReference type="EMBL" id="KAL2088337.1"/>
    </source>
</evidence>
<dbReference type="SUPFAM" id="SSF81321">
    <property type="entry name" value="Family A G protein-coupled receptor-like"/>
    <property type="match status" value="1"/>
</dbReference>
<gene>
    <name evidence="11" type="ORF">ACEWY4_015236</name>
</gene>
<dbReference type="AlphaFoldDB" id="A0ABD1JMH8"/>
<dbReference type="InterPro" id="IPR017452">
    <property type="entry name" value="GPCR_Rhodpsn_7TM"/>
</dbReference>
<dbReference type="GO" id="GO:0016020">
    <property type="term" value="C:membrane"/>
    <property type="evidence" value="ECO:0007669"/>
    <property type="project" value="UniProtKB-SubCell"/>
</dbReference>
<keyword evidence="2 9" id="KW-0812">Transmembrane</keyword>
<keyword evidence="5 9" id="KW-0472">Membrane</keyword>
<evidence type="ECO:0000256" key="2">
    <source>
        <dbReference type="ARBA" id="ARBA00022692"/>
    </source>
</evidence>
<feature type="transmembrane region" description="Helical" evidence="9">
    <location>
        <begin position="250"/>
        <end position="267"/>
    </location>
</feature>
<dbReference type="Proteomes" id="UP001591681">
    <property type="component" value="Unassembled WGS sequence"/>
</dbReference>
<keyword evidence="3 9" id="KW-1133">Transmembrane helix</keyword>
<feature type="transmembrane region" description="Helical" evidence="9">
    <location>
        <begin position="34"/>
        <end position="54"/>
    </location>
</feature>
<evidence type="ECO:0000256" key="8">
    <source>
        <dbReference type="ARBA" id="ARBA00023224"/>
    </source>
</evidence>
<dbReference type="PROSITE" id="PS50262">
    <property type="entry name" value="G_PROTEIN_RECEP_F1_2"/>
    <property type="match status" value="1"/>
</dbReference>
<proteinExistence type="predicted"/>
<keyword evidence="6" id="KW-0675">Receptor</keyword>
<feature type="transmembrane region" description="Helical" evidence="9">
    <location>
        <begin position="138"/>
        <end position="159"/>
    </location>
</feature>
<dbReference type="GO" id="GO:0004930">
    <property type="term" value="F:G protein-coupled receptor activity"/>
    <property type="evidence" value="ECO:0007669"/>
    <property type="project" value="UniProtKB-KW"/>
</dbReference>
<keyword evidence="7" id="KW-0325">Glycoprotein</keyword>
<dbReference type="EMBL" id="JBHFQA010000013">
    <property type="protein sequence ID" value="KAL2088337.1"/>
    <property type="molecule type" value="Genomic_DNA"/>
</dbReference>
<sequence length="279" mass="31427">MEIPDDNRTTMTTLCEVNDTLHNNLSPDKLSTTVSVISCGSGLPLNIYVVWLIIRGTGSSIESDFFFLNLALTDILFFTGFLMTPFLRFCPKPLFKATGLFFAFIATGHPLFQMCICVERYLAVLHPVLFQKYRPLRYRVACSAIVWVMVLPSCVLFLLDRNAAAIFWPTVNLIVFPVVIFCCLAVLRALCKPGPGDRQRDRAGANQVKVRAFRIIAVITFTQFIILIANIISCYARVLEDIQKQLTYDMTLLIMISAFLVQPLLFLHRAGKLPSRATC</sequence>
<evidence type="ECO:0000256" key="9">
    <source>
        <dbReference type="SAM" id="Phobius"/>
    </source>
</evidence>
<feature type="transmembrane region" description="Helical" evidence="9">
    <location>
        <begin position="165"/>
        <end position="191"/>
    </location>
</feature>
<feature type="transmembrane region" description="Helical" evidence="9">
    <location>
        <begin position="212"/>
        <end position="238"/>
    </location>
</feature>
<dbReference type="PANTHER" id="PTHR24232:SF107">
    <property type="entry name" value="HYDROXYCARBOXYLIC ACID RECEPTOR 2-LIKE"/>
    <property type="match status" value="1"/>
</dbReference>
<evidence type="ECO:0000256" key="3">
    <source>
        <dbReference type="ARBA" id="ARBA00022989"/>
    </source>
</evidence>
<protein>
    <recommendedName>
        <fullName evidence="10">G-protein coupled receptors family 1 profile domain-containing protein</fullName>
    </recommendedName>
</protein>
<evidence type="ECO:0000256" key="1">
    <source>
        <dbReference type="ARBA" id="ARBA00004141"/>
    </source>
</evidence>
<feature type="transmembrane region" description="Helical" evidence="9">
    <location>
        <begin position="99"/>
        <end position="118"/>
    </location>
</feature>
<keyword evidence="12" id="KW-1185">Reference proteome</keyword>
<evidence type="ECO:0000259" key="10">
    <source>
        <dbReference type="PROSITE" id="PS50262"/>
    </source>
</evidence>
<keyword evidence="8" id="KW-0807">Transducer</keyword>
<reference evidence="11 12" key="1">
    <citation type="submission" date="2024-09" db="EMBL/GenBank/DDBJ databases">
        <title>A chromosome-level genome assembly of Gray's grenadier anchovy, Coilia grayii.</title>
        <authorList>
            <person name="Fu Z."/>
        </authorList>
    </citation>
    <scope>NUCLEOTIDE SEQUENCE [LARGE SCALE GENOMIC DNA]</scope>
    <source>
        <strain evidence="11">G4</strain>
        <tissue evidence="11">Muscle</tissue>
    </source>
</reference>
<dbReference type="InterPro" id="IPR000276">
    <property type="entry name" value="GPCR_Rhodpsn"/>
</dbReference>
<evidence type="ECO:0000256" key="7">
    <source>
        <dbReference type="ARBA" id="ARBA00023180"/>
    </source>
</evidence>
<comment type="subcellular location">
    <subcellularLocation>
        <location evidence="1">Membrane</location>
        <topology evidence="1">Multi-pass membrane protein</topology>
    </subcellularLocation>
</comment>
<dbReference type="PANTHER" id="PTHR24232">
    <property type="entry name" value="G-PROTEIN COUPLED RECEPTOR"/>
    <property type="match status" value="1"/>
</dbReference>
<accession>A0ABD1JMH8</accession>
<name>A0ABD1JMH8_9TELE</name>